<reference evidence="2" key="1">
    <citation type="journal article" date="2019" name="Sci. Rep.">
        <title>Draft genome of Tanacetum cinerariifolium, the natural source of mosquito coil.</title>
        <authorList>
            <person name="Yamashiro T."/>
            <person name="Shiraishi A."/>
            <person name="Satake H."/>
            <person name="Nakayama K."/>
        </authorList>
    </citation>
    <scope>NUCLEOTIDE SEQUENCE</scope>
</reference>
<feature type="compositionally biased region" description="Basic residues" evidence="1">
    <location>
        <begin position="122"/>
        <end position="132"/>
    </location>
</feature>
<gene>
    <name evidence="2" type="ORF">Tci_885019</name>
</gene>
<feature type="compositionally biased region" description="Polar residues" evidence="1">
    <location>
        <begin position="61"/>
        <end position="81"/>
    </location>
</feature>
<feature type="non-terminal residue" evidence="2">
    <location>
        <position position="1"/>
    </location>
</feature>
<feature type="region of interest" description="Disordered" evidence="1">
    <location>
        <begin position="57"/>
        <end position="83"/>
    </location>
</feature>
<evidence type="ECO:0000313" key="2">
    <source>
        <dbReference type="EMBL" id="GFD13050.1"/>
    </source>
</evidence>
<comment type="caution">
    <text evidence="2">The sequence shown here is derived from an EMBL/GenBank/DDBJ whole genome shotgun (WGS) entry which is preliminary data.</text>
</comment>
<dbReference type="AlphaFoldDB" id="A0A699TTC4"/>
<dbReference type="EMBL" id="BKCJ011269816">
    <property type="protein sequence ID" value="GFD13050.1"/>
    <property type="molecule type" value="Genomic_DNA"/>
</dbReference>
<protein>
    <submittedName>
        <fullName evidence="2">Uncharacterized protein</fullName>
    </submittedName>
</protein>
<feature type="non-terminal residue" evidence="2">
    <location>
        <position position="132"/>
    </location>
</feature>
<sequence>SSDGNVDPYYEARVSNTAGDVPERDLLLFVPGPYYLPYPYDEGTALDRFPTPAETHRLRELSSTIKKQSADPRQQNESTVYANEGVSRLTSGLGVLDRGLPALSAKAGKKKRKARNDQYNRCSKKLSRVVSP</sequence>
<organism evidence="2">
    <name type="scientific">Tanacetum cinerariifolium</name>
    <name type="common">Dalmatian daisy</name>
    <name type="synonym">Chrysanthemum cinerariifolium</name>
    <dbReference type="NCBI Taxonomy" id="118510"/>
    <lineage>
        <taxon>Eukaryota</taxon>
        <taxon>Viridiplantae</taxon>
        <taxon>Streptophyta</taxon>
        <taxon>Embryophyta</taxon>
        <taxon>Tracheophyta</taxon>
        <taxon>Spermatophyta</taxon>
        <taxon>Magnoliopsida</taxon>
        <taxon>eudicotyledons</taxon>
        <taxon>Gunneridae</taxon>
        <taxon>Pentapetalae</taxon>
        <taxon>asterids</taxon>
        <taxon>campanulids</taxon>
        <taxon>Asterales</taxon>
        <taxon>Asteraceae</taxon>
        <taxon>Asteroideae</taxon>
        <taxon>Anthemideae</taxon>
        <taxon>Anthemidinae</taxon>
        <taxon>Tanacetum</taxon>
    </lineage>
</organism>
<evidence type="ECO:0000256" key="1">
    <source>
        <dbReference type="SAM" id="MobiDB-lite"/>
    </source>
</evidence>
<name>A0A699TTC4_TANCI</name>
<accession>A0A699TTC4</accession>
<feature type="region of interest" description="Disordered" evidence="1">
    <location>
        <begin position="104"/>
        <end position="132"/>
    </location>
</feature>
<proteinExistence type="predicted"/>